<dbReference type="Proteomes" id="UP000504607">
    <property type="component" value="Chromosome 8"/>
</dbReference>
<dbReference type="OrthoDB" id="10071381at2759"/>
<keyword evidence="3" id="KW-0131">Cell cycle</keyword>
<dbReference type="GO" id="GO:0007062">
    <property type="term" value="P:sister chromatid cohesion"/>
    <property type="evidence" value="ECO:0007669"/>
    <property type="project" value="InterPro"/>
</dbReference>
<dbReference type="GO" id="GO:0003682">
    <property type="term" value="F:chromatin binding"/>
    <property type="evidence" value="ECO:0007669"/>
    <property type="project" value="TreeGrafter"/>
</dbReference>
<evidence type="ECO:0000256" key="7">
    <source>
        <dbReference type="SAM" id="MobiDB-lite"/>
    </source>
</evidence>
<gene>
    <name evidence="11" type="primary">LOC105049844</name>
</gene>
<dbReference type="InParanoid" id="A0A6I9RT27"/>
<comment type="subcellular location">
    <subcellularLocation>
        <location evidence="1">Nucleus</location>
    </subcellularLocation>
</comment>
<feature type="domain" description="Rad21/Rec8-like protein C-terminal eukaryotic" evidence="8">
    <location>
        <begin position="1207"/>
        <end position="1257"/>
    </location>
</feature>
<dbReference type="RefSeq" id="XP_010927916.1">
    <property type="nucleotide sequence ID" value="XM_010929614.2"/>
</dbReference>
<feature type="region of interest" description="Disordered" evidence="7">
    <location>
        <begin position="186"/>
        <end position="208"/>
    </location>
</feature>
<evidence type="ECO:0000256" key="4">
    <source>
        <dbReference type="ARBA" id="ARBA00022829"/>
    </source>
</evidence>
<dbReference type="InterPro" id="IPR023093">
    <property type="entry name" value="ScpA-like_C"/>
</dbReference>
<feature type="region of interest" description="Disordered" evidence="7">
    <location>
        <begin position="812"/>
        <end position="835"/>
    </location>
</feature>
<dbReference type="InterPro" id="IPR006909">
    <property type="entry name" value="Rad21/Rec8_C_eu"/>
</dbReference>
<dbReference type="CDD" id="cd21793">
    <property type="entry name" value="Rad21_Rec8_M_AtSYN1-like"/>
    <property type="match status" value="1"/>
</dbReference>
<organism evidence="10 11">
    <name type="scientific">Elaeis guineensis var. tenera</name>
    <name type="common">Oil palm</name>
    <dbReference type="NCBI Taxonomy" id="51953"/>
    <lineage>
        <taxon>Eukaryota</taxon>
        <taxon>Viridiplantae</taxon>
        <taxon>Streptophyta</taxon>
        <taxon>Embryophyta</taxon>
        <taxon>Tracheophyta</taxon>
        <taxon>Spermatophyta</taxon>
        <taxon>Magnoliopsida</taxon>
        <taxon>Liliopsida</taxon>
        <taxon>Arecaceae</taxon>
        <taxon>Arecoideae</taxon>
        <taxon>Cocoseae</taxon>
        <taxon>Elaeidinae</taxon>
        <taxon>Elaeis</taxon>
    </lineage>
</organism>
<comment type="similarity">
    <text evidence="2">Belongs to the rad21 family.</text>
</comment>
<feature type="domain" description="Rad21/Rec8-like protein N-terminal" evidence="9">
    <location>
        <begin position="1"/>
        <end position="101"/>
    </location>
</feature>
<feature type="region of interest" description="Disordered" evidence="7">
    <location>
        <begin position="1037"/>
        <end position="1069"/>
    </location>
</feature>
<accession>A0A6I9RT27</accession>
<dbReference type="Pfam" id="PF04825">
    <property type="entry name" value="Rad21_Rec8_N"/>
    <property type="match status" value="1"/>
</dbReference>
<reference evidence="11" key="1">
    <citation type="submission" date="2025-08" db="UniProtKB">
        <authorList>
            <consortium name="RefSeq"/>
        </authorList>
    </citation>
    <scope>IDENTIFICATION</scope>
</reference>
<dbReference type="FunCoup" id="A0A6I9RT27">
    <property type="interactions" value="510"/>
</dbReference>
<evidence type="ECO:0000256" key="5">
    <source>
        <dbReference type="ARBA" id="ARBA00023242"/>
    </source>
</evidence>
<evidence type="ECO:0000256" key="6">
    <source>
        <dbReference type="ARBA" id="ARBA00064543"/>
    </source>
</evidence>
<dbReference type="Gene3D" id="1.10.10.580">
    <property type="entry name" value="Structural maintenance of chromosome 1. Chain E"/>
    <property type="match status" value="1"/>
</dbReference>
<evidence type="ECO:0000256" key="2">
    <source>
        <dbReference type="ARBA" id="ARBA00009870"/>
    </source>
</evidence>
<name>A0A6I9RT27_ELAGV</name>
<dbReference type="GO" id="GO:0005634">
    <property type="term" value="C:nucleus"/>
    <property type="evidence" value="ECO:0007669"/>
    <property type="project" value="UniProtKB-SubCell"/>
</dbReference>
<feature type="region of interest" description="Disordered" evidence="7">
    <location>
        <begin position="320"/>
        <end position="339"/>
    </location>
</feature>
<evidence type="ECO:0000259" key="8">
    <source>
        <dbReference type="Pfam" id="PF04824"/>
    </source>
</evidence>
<protein>
    <submittedName>
        <fullName evidence="11">Sister chromatid cohesion 1 protein 4</fullName>
    </submittedName>
</protein>
<keyword evidence="3" id="KW-0132">Cell division</keyword>
<feature type="region of interest" description="Disordered" evidence="7">
    <location>
        <begin position="637"/>
        <end position="657"/>
    </location>
</feature>
<comment type="subunit">
    <text evidence="6">Component of the cohesin complex.</text>
</comment>
<dbReference type="GO" id="GO:0007059">
    <property type="term" value="P:chromosome segregation"/>
    <property type="evidence" value="ECO:0007669"/>
    <property type="project" value="UniProtKB-KW"/>
</dbReference>
<evidence type="ECO:0000259" key="9">
    <source>
        <dbReference type="Pfam" id="PF04825"/>
    </source>
</evidence>
<dbReference type="PANTHER" id="PTHR12585">
    <property type="entry name" value="SCC1 / RAD21 FAMILY MEMBER"/>
    <property type="match status" value="1"/>
</dbReference>
<dbReference type="InterPro" id="IPR039781">
    <property type="entry name" value="Rad21/Rec8-like"/>
</dbReference>
<dbReference type="FunFam" id="1.10.10.580:FF:000002">
    <property type="entry name" value="Sister chromatid cohesion 1 protein 4"/>
    <property type="match status" value="1"/>
</dbReference>
<evidence type="ECO:0000256" key="3">
    <source>
        <dbReference type="ARBA" id="ARBA00022776"/>
    </source>
</evidence>
<evidence type="ECO:0000313" key="10">
    <source>
        <dbReference type="Proteomes" id="UP000504607"/>
    </source>
</evidence>
<dbReference type="GO" id="GO:0008278">
    <property type="term" value="C:cohesin complex"/>
    <property type="evidence" value="ECO:0007669"/>
    <property type="project" value="InterPro"/>
</dbReference>
<dbReference type="InterPro" id="IPR006910">
    <property type="entry name" value="Rad21_Rec8_N"/>
</dbReference>
<dbReference type="PANTHER" id="PTHR12585:SF69">
    <property type="entry name" value="FI11703P"/>
    <property type="match status" value="1"/>
</dbReference>
<dbReference type="Pfam" id="PF04824">
    <property type="entry name" value="Rad21_Rec8"/>
    <property type="match status" value="1"/>
</dbReference>
<dbReference type="GO" id="GO:1990414">
    <property type="term" value="P:replication-born double-strand break repair via sister chromatid exchange"/>
    <property type="evidence" value="ECO:0007669"/>
    <property type="project" value="TreeGrafter"/>
</dbReference>
<keyword evidence="4" id="KW-0159">Chromosome partition</keyword>
<dbReference type="AlphaFoldDB" id="A0A6I9RT27"/>
<sequence length="1263" mass="138013">MFYSQFILAKKGPLGTIWIAAHLERKLRKNQVADTDIGVSVDSILFPEVPIALRLSSHLLLGVVRIYSRKVNYLFHDCSEALLKIKQAFRSTAVDLPPEESTAPYHSITLPETFHLDDFELPDSAYQGDFVDRHVSSKEQITLQDTMDRTGYSTSQFGLDERFGDGNASQIGLDLDEDLFLDKHLSPQDASAPRGSDDCTMHQGQSSFSLADMEIDDGKSGFDEDMGVETPKDLSELFKDSDKNILPRNDGTSQWHGYNIQTPDLNEVFFQNGHIEGPTAVPNQIDFVSPADEVTSPELVECAQAPSTPGLMEETISAAAHESPALSPQSKISPLTEPKAASLAQQCSSGFVAAPDEPHSECEQKSADNLYNDIVCDEVKDLPVANQIHENGETILPEVAPLDGLASVTNTDVMIVASNLSTENILESGVHLITNNTSLEDNAESSVLSKQDHTEDIDPHSNNNASLLNTDSHLRSCSSRPNQANSLSPEDVLVENTSELYQEPGGPSGTPVRQEALHVSESSFDLQGEDFNMTNVPNTGLEVHQQSGQALSEHVPGVSKENELLSGPICKDTLLDQLNCASSSEFPEPEKMLLAPAGNVDQVNELGPLTSEKGVIESDGSANRLSSLSGKKRHLMDSTPMLRNGTSTRMSGKPQIRRNTDYVPDDDDLLASILVGRTPVLRIGPTPPPAKAASLKRPRVTTRLGMPKRKVLLDDTTVLHADAIRQQLINTEDIRRMRKKAPCTRPDIWIIEKSVLEDEIFNESIITGVSVKLNSLHSRRYVSEIDESHYHADSIKEVELSRSLEFVRETNGKEMAESAPVMPNKADGELQGPSGTSVAIKTQFNKDSGEYDAQEHLGSLPDLPQWDLSNNNPPSTITVTENNVQDRNAEVDMSIPTTALLRPECETTTDNGVEEAAVHENEYTAEFSKKIDDICMHSEQQSQHELIQPANKLIEMNNKALQITENTSFIGLAFAEDETRGASVMEGNGSVADAINVNCPQDAHSDAGRNGHDETLVSVQNSCLLEVEAGLQTDLTANRDSNSSIPGVAMENGETADPSGVTSHQTMEGKEDGLDAKVQDGAVVQKDSSNEVNPFQPNTEIENVPSAIGENSGFQEFNVDGGVDVESAPMEVAAAKEYSDFSSAVGGNDTEFLNVDDEADYDDAADHDMPNPEVAQSLENSGWSSRTRGVARYLKTLFDEESGRGKKIVAMDHLLAGKTRKEASRMFFETLVLKTRDYIHVEQDNPFECVNIKPRIKLLKSEF</sequence>
<feature type="compositionally biased region" description="Basic and acidic residues" evidence="7">
    <location>
        <begin position="450"/>
        <end position="459"/>
    </location>
</feature>
<evidence type="ECO:0000256" key="1">
    <source>
        <dbReference type="ARBA" id="ARBA00004123"/>
    </source>
</evidence>
<keyword evidence="3" id="KW-0498">Mitosis</keyword>
<dbReference type="InterPro" id="IPR036390">
    <property type="entry name" value="WH_DNA-bd_sf"/>
</dbReference>
<dbReference type="SUPFAM" id="SSF46785">
    <property type="entry name" value="Winged helix' DNA-binding domain"/>
    <property type="match status" value="1"/>
</dbReference>
<feature type="compositionally biased region" description="Polar residues" evidence="7">
    <location>
        <begin position="460"/>
        <end position="488"/>
    </location>
</feature>
<keyword evidence="10" id="KW-1185">Reference proteome</keyword>
<proteinExistence type="inferred from homology"/>
<keyword evidence="5" id="KW-0539">Nucleus</keyword>
<evidence type="ECO:0000313" key="11">
    <source>
        <dbReference type="RefSeq" id="XP_010927916.1"/>
    </source>
</evidence>
<feature type="region of interest" description="Disordered" evidence="7">
    <location>
        <begin position="443"/>
        <end position="490"/>
    </location>
</feature>